<evidence type="ECO:0000256" key="6">
    <source>
        <dbReference type="SAM" id="Phobius"/>
    </source>
</evidence>
<dbReference type="PANTHER" id="PTHR37994:SF3">
    <property type="entry name" value="ER TRANSPORTER 6TM N-TERMINAL DOMAIN-CONTAINING PROTEIN"/>
    <property type="match status" value="1"/>
</dbReference>
<dbReference type="Pfam" id="PF13515">
    <property type="entry name" value="FUSC_2"/>
    <property type="match status" value="1"/>
</dbReference>
<feature type="transmembrane region" description="Helical" evidence="6">
    <location>
        <begin position="22"/>
        <end position="39"/>
    </location>
</feature>
<dbReference type="eggNOG" id="KOG4711">
    <property type="taxonomic scope" value="Eukaryota"/>
</dbReference>
<feature type="domain" description="Putative ER transporter 6TM N-terminal" evidence="8">
    <location>
        <begin position="7"/>
        <end position="476"/>
    </location>
</feature>
<dbReference type="KEGG" id="gtr:GLOTRDRAFT_66016"/>
<dbReference type="PANTHER" id="PTHR37994">
    <property type="entry name" value="ARAE_2_N DOMAIN-CONTAINING PROTEIN-RELATED"/>
    <property type="match status" value="1"/>
</dbReference>
<dbReference type="EMBL" id="KB469311">
    <property type="protein sequence ID" value="EPQ51266.1"/>
    <property type="molecule type" value="Genomic_DNA"/>
</dbReference>
<dbReference type="Pfam" id="PF10334">
    <property type="entry name" value="BRE4"/>
    <property type="match status" value="1"/>
</dbReference>
<gene>
    <name evidence="10" type="ORF">GLOTRDRAFT_66016</name>
</gene>
<evidence type="ECO:0000259" key="9">
    <source>
        <dbReference type="Pfam" id="PF13515"/>
    </source>
</evidence>
<evidence type="ECO:0008006" key="12">
    <source>
        <dbReference type="Google" id="ProtNLM"/>
    </source>
</evidence>
<accession>S7PTY2</accession>
<feature type="transmembrane region" description="Helical" evidence="6">
    <location>
        <begin position="68"/>
        <end position="91"/>
    </location>
</feature>
<feature type="transmembrane region" description="Helical" evidence="6">
    <location>
        <begin position="676"/>
        <end position="696"/>
    </location>
</feature>
<feature type="transmembrane region" description="Helical" evidence="6">
    <location>
        <begin position="770"/>
        <end position="789"/>
    </location>
</feature>
<feature type="region of interest" description="Disordered" evidence="5">
    <location>
        <begin position="567"/>
        <end position="600"/>
    </location>
</feature>
<keyword evidence="3 6" id="KW-1133">Transmembrane helix</keyword>
<feature type="transmembrane region" description="Helical" evidence="6">
    <location>
        <begin position="163"/>
        <end position="183"/>
    </location>
</feature>
<evidence type="ECO:0000256" key="2">
    <source>
        <dbReference type="ARBA" id="ARBA00022692"/>
    </source>
</evidence>
<feature type="transmembrane region" description="Helical" evidence="6">
    <location>
        <begin position="708"/>
        <end position="726"/>
    </location>
</feature>
<dbReference type="Pfam" id="PF10337">
    <property type="entry name" value="ArAE_2_N"/>
    <property type="match status" value="1"/>
</dbReference>
<dbReference type="GeneID" id="19307693"/>
<dbReference type="STRING" id="670483.S7PTY2"/>
<feature type="compositionally biased region" description="Polar residues" evidence="5">
    <location>
        <begin position="352"/>
        <end position="362"/>
    </location>
</feature>
<dbReference type="GO" id="GO:0016020">
    <property type="term" value="C:membrane"/>
    <property type="evidence" value="ECO:0007669"/>
    <property type="project" value="UniProtKB-SubCell"/>
</dbReference>
<evidence type="ECO:0000256" key="4">
    <source>
        <dbReference type="ARBA" id="ARBA00023136"/>
    </source>
</evidence>
<comment type="subcellular location">
    <subcellularLocation>
        <location evidence="1">Membrane</location>
        <topology evidence="1">Multi-pass membrane protein</topology>
    </subcellularLocation>
</comment>
<dbReference type="OMA" id="DTHIPSY"/>
<feature type="region of interest" description="Disordered" evidence="5">
    <location>
        <begin position="342"/>
        <end position="363"/>
    </location>
</feature>
<evidence type="ECO:0000313" key="10">
    <source>
        <dbReference type="EMBL" id="EPQ51266.1"/>
    </source>
</evidence>
<organism evidence="10 11">
    <name type="scientific">Gloeophyllum trabeum (strain ATCC 11539 / FP-39264 / Madison 617)</name>
    <name type="common">Brown rot fungus</name>
    <dbReference type="NCBI Taxonomy" id="670483"/>
    <lineage>
        <taxon>Eukaryota</taxon>
        <taxon>Fungi</taxon>
        <taxon>Dikarya</taxon>
        <taxon>Basidiomycota</taxon>
        <taxon>Agaricomycotina</taxon>
        <taxon>Agaricomycetes</taxon>
        <taxon>Gloeophyllales</taxon>
        <taxon>Gloeophyllaceae</taxon>
        <taxon>Gloeophyllum</taxon>
    </lineage>
</organism>
<dbReference type="Proteomes" id="UP000030669">
    <property type="component" value="Unassembled WGS sequence"/>
</dbReference>
<dbReference type="AlphaFoldDB" id="S7PTY2"/>
<sequence length="1040" mass="114704">MQLTPFPAWITQNVRSPKSLKLLFRCWLASWLAFVLLLPDKSLQTLGNAAFFSVLVSLMLPPNMPVQMFIFAIAMLYIGLLLGWAFGAAAMRASLAARDQVLLQHAFQKVQESAAGLSNPDALYRIDIFHGYFLDPRSTVVYGVFLGVCNFLFALLRAYIPKLMFMSLFATIGIDIFCSYAPLFPFAQYTLLNSVLISSAAYTGIACIMILLVFPETMAHSYLEGVESVLGICGSLVSVQEDVLCAGAGEDIPNETETKPGAKAQQEGLQAAKSKIDGLRAQAIGGLQQLDAKTMFVDLEFSYGKWNSKDVKALAEPLRLLTVRAISLQTLSRLLLRSQEKDSDVPRIPRTAETSESASTFEGASVRADHAAGLSANRDASPDTQLLLQLYSALNREAESKYSIRPEDILPLLREITGPLRQAIVDALAHTKGVVESVNRRRWALGEGKVKGQQSSEQDLVQATAALRRELEAFRGGKYKELVEPFAPLFEKTEGEEAASAQSAGLLPLRALNFAYVFSASLIATAEATLGLLDTVLGITKKRTRRRVWAPTGLRALGKLFTRRDGEGEGKTLGEDVDVGEGEEGEWEREARRDPDSRPPKNAFQRFMNFVHAVFQWTKSPEVMFAAKTVILTICLWLPQVIPRSAAFAYEQKSVWALIMAQMTLNVYASDQIFNYFTRLAGTLVGLVFGLLTWYIGSGSGNGNPYGIAASMGVFLVPTVFLRLFAPPATLSGVVTGTVTVALIVGYSWIDGHLPLYGNPGVGWSIAWRRWVLVVIGSAASFIIMMFPPKSGRKAVRLRNATTIKRIYNLYSLLISRWISGADGAESHVGTDGSLAGEKSVAPDSKSWSTFFRSDLVSIAEQLQALKSMTAIAKWEGNVRGSWPFEEYNRMVDVQIQMLGNLAQLGGALSHMSEEWRLAFLKRTRALNPNFITDVLSLFSLISQSLRTGEPLHEVLPSSLFERLAYHHHRTRKIRDAPIDAPQLEQLQSLDYMVYASGMIAVLELIVGLDELHAITRRLCGEVSLKGFGEWRNEYLRGMV</sequence>
<evidence type="ECO:0000256" key="3">
    <source>
        <dbReference type="ARBA" id="ARBA00022989"/>
    </source>
</evidence>
<feature type="compositionally biased region" description="Acidic residues" evidence="5">
    <location>
        <begin position="575"/>
        <end position="587"/>
    </location>
</feature>
<feature type="compositionally biased region" description="Basic and acidic residues" evidence="5">
    <location>
        <begin position="588"/>
        <end position="599"/>
    </location>
</feature>
<feature type="domain" description="DUF2421" evidence="7">
    <location>
        <begin position="789"/>
        <end position="1022"/>
    </location>
</feature>
<feature type="domain" description="Integral membrane bound transporter" evidence="9">
    <location>
        <begin position="652"/>
        <end position="784"/>
    </location>
</feature>
<keyword evidence="4 6" id="KW-0472">Membrane</keyword>
<reference evidence="10 11" key="1">
    <citation type="journal article" date="2012" name="Science">
        <title>The Paleozoic origin of enzymatic lignin decomposition reconstructed from 31 fungal genomes.</title>
        <authorList>
            <person name="Floudas D."/>
            <person name="Binder M."/>
            <person name="Riley R."/>
            <person name="Barry K."/>
            <person name="Blanchette R.A."/>
            <person name="Henrissat B."/>
            <person name="Martinez A.T."/>
            <person name="Otillar R."/>
            <person name="Spatafora J.W."/>
            <person name="Yadav J.S."/>
            <person name="Aerts A."/>
            <person name="Benoit I."/>
            <person name="Boyd A."/>
            <person name="Carlson A."/>
            <person name="Copeland A."/>
            <person name="Coutinho P.M."/>
            <person name="de Vries R.P."/>
            <person name="Ferreira P."/>
            <person name="Findley K."/>
            <person name="Foster B."/>
            <person name="Gaskell J."/>
            <person name="Glotzer D."/>
            <person name="Gorecki P."/>
            <person name="Heitman J."/>
            <person name="Hesse C."/>
            <person name="Hori C."/>
            <person name="Igarashi K."/>
            <person name="Jurgens J.A."/>
            <person name="Kallen N."/>
            <person name="Kersten P."/>
            <person name="Kohler A."/>
            <person name="Kuees U."/>
            <person name="Kumar T.K.A."/>
            <person name="Kuo A."/>
            <person name="LaButti K."/>
            <person name="Larrondo L.F."/>
            <person name="Lindquist E."/>
            <person name="Ling A."/>
            <person name="Lombard V."/>
            <person name="Lucas S."/>
            <person name="Lundell T."/>
            <person name="Martin R."/>
            <person name="McLaughlin D.J."/>
            <person name="Morgenstern I."/>
            <person name="Morin E."/>
            <person name="Murat C."/>
            <person name="Nagy L.G."/>
            <person name="Nolan M."/>
            <person name="Ohm R.A."/>
            <person name="Patyshakuliyeva A."/>
            <person name="Rokas A."/>
            <person name="Ruiz-Duenas F.J."/>
            <person name="Sabat G."/>
            <person name="Salamov A."/>
            <person name="Samejima M."/>
            <person name="Schmutz J."/>
            <person name="Slot J.C."/>
            <person name="St John F."/>
            <person name="Stenlid J."/>
            <person name="Sun H."/>
            <person name="Sun S."/>
            <person name="Syed K."/>
            <person name="Tsang A."/>
            <person name="Wiebenga A."/>
            <person name="Young D."/>
            <person name="Pisabarro A."/>
            <person name="Eastwood D.C."/>
            <person name="Martin F."/>
            <person name="Cullen D."/>
            <person name="Grigoriev I.V."/>
            <person name="Hibbett D.S."/>
        </authorList>
    </citation>
    <scope>NUCLEOTIDE SEQUENCE [LARGE SCALE GENOMIC DNA]</scope>
    <source>
        <strain evidence="10 11">ATCC 11539</strain>
    </source>
</reference>
<dbReference type="InterPro" id="IPR049453">
    <property type="entry name" value="Memb_transporter_dom"/>
</dbReference>
<keyword evidence="11" id="KW-1185">Reference proteome</keyword>
<protein>
    <recommendedName>
        <fullName evidence="12">ER transporter 6TM N-terminal domain-containing protein</fullName>
    </recommendedName>
</protein>
<feature type="transmembrane region" description="Helical" evidence="6">
    <location>
        <begin position="195"/>
        <end position="214"/>
    </location>
</feature>
<proteinExistence type="predicted"/>
<feature type="transmembrane region" description="Helical" evidence="6">
    <location>
        <begin position="733"/>
        <end position="750"/>
    </location>
</feature>
<evidence type="ECO:0000259" key="7">
    <source>
        <dbReference type="Pfam" id="PF10334"/>
    </source>
</evidence>
<evidence type="ECO:0000259" key="8">
    <source>
        <dbReference type="Pfam" id="PF10337"/>
    </source>
</evidence>
<feature type="transmembrane region" description="Helical" evidence="6">
    <location>
        <begin position="139"/>
        <end position="156"/>
    </location>
</feature>
<dbReference type="HOGENOM" id="CLU_003918_1_0_1"/>
<dbReference type="InterPro" id="IPR018823">
    <property type="entry name" value="ArAE_2_N"/>
</dbReference>
<keyword evidence="2 6" id="KW-0812">Transmembrane</keyword>
<dbReference type="TCDB" id="2.A.85.3.5">
    <property type="family name" value="the aromatic acid exporter (arae) family"/>
</dbReference>
<evidence type="ECO:0000256" key="5">
    <source>
        <dbReference type="SAM" id="MobiDB-lite"/>
    </source>
</evidence>
<dbReference type="InterPro" id="IPR018820">
    <property type="entry name" value="BRE4-related_DUF2421"/>
</dbReference>
<name>S7PTY2_GLOTA</name>
<dbReference type="OrthoDB" id="2274698at2759"/>
<evidence type="ECO:0000256" key="1">
    <source>
        <dbReference type="ARBA" id="ARBA00004141"/>
    </source>
</evidence>
<dbReference type="RefSeq" id="XP_007870258.1">
    <property type="nucleotide sequence ID" value="XM_007872067.1"/>
</dbReference>
<evidence type="ECO:0000313" key="11">
    <source>
        <dbReference type="Proteomes" id="UP000030669"/>
    </source>
</evidence>